<dbReference type="AlphaFoldDB" id="A0AAD9UWT8"/>
<keyword evidence="6 10" id="KW-0675">Receptor</keyword>
<comment type="subcellular location">
    <subcellularLocation>
        <location evidence="1">Membrane</location>
        <topology evidence="1">Multi-pass membrane protein</topology>
    </subcellularLocation>
</comment>
<feature type="transmembrane region" description="Helical" evidence="8">
    <location>
        <begin position="215"/>
        <end position="240"/>
    </location>
</feature>
<feature type="transmembrane region" description="Helical" evidence="8">
    <location>
        <begin position="297"/>
        <end position="323"/>
    </location>
</feature>
<dbReference type="PANTHER" id="PTHR45695:SF9">
    <property type="entry name" value="LEUCOKININ RECEPTOR"/>
    <property type="match status" value="1"/>
</dbReference>
<keyword evidence="4" id="KW-0297">G-protein coupled receptor</keyword>
<evidence type="ECO:0000256" key="6">
    <source>
        <dbReference type="ARBA" id="ARBA00023170"/>
    </source>
</evidence>
<evidence type="ECO:0000256" key="5">
    <source>
        <dbReference type="ARBA" id="ARBA00023136"/>
    </source>
</evidence>
<feature type="transmembrane region" description="Helical" evidence="8">
    <location>
        <begin position="41"/>
        <end position="67"/>
    </location>
</feature>
<feature type="transmembrane region" description="Helical" evidence="8">
    <location>
        <begin position="79"/>
        <end position="104"/>
    </location>
</feature>
<name>A0AAD9UWT8_ACRCE</name>
<reference evidence="10" key="1">
    <citation type="journal article" date="2023" name="G3 (Bethesda)">
        <title>Whole genome assembly and annotation of the endangered Caribbean coral Acropora cervicornis.</title>
        <authorList>
            <person name="Selwyn J.D."/>
            <person name="Vollmer S.V."/>
        </authorList>
    </citation>
    <scope>NUCLEOTIDE SEQUENCE</scope>
    <source>
        <strain evidence="10">K2</strain>
    </source>
</reference>
<dbReference type="PANTHER" id="PTHR45695">
    <property type="entry name" value="LEUCOKININ RECEPTOR-RELATED"/>
    <property type="match status" value="1"/>
</dbReference>
<dbReference type="InterPro" id="IPR000276">
    <property type="entry name" value="GPCR_Rhodpsn"/>
</dbReference>
<evidence type="ECO:0000313" key="11">
    <source>
        <dbReference type="Proteomes" id="UP001249851"/>
    </source>
</evidence>
<dbReference type="GO" id="GO:0005886">
    <property type="term" value="C:plasma membrane"/>
    <property type="evidence" value="ECO:0007669"/>
    <property type="project" value="TreeGrafter"/>
</dbReference>
<feature type="transmembrane region" description="Helical" evidence="8">
    <location>
        <begin position="116"/>
        <end position="137"/>
    </location>
</feature>
<dbReference type="Pfam" id="PF00001">
    <property type="entry name" value="7tm_1"/>
    <property type="match status" value="1"/>
</dbReference>
<dbReference type="Proteomes" id="UP001249851">
    <property type="component" value="Unassembled WGS sequence"/>
</dbReference>
<dbReference type="PROSITE" id="PS50262">
    <property type="entry name" value="G_PROTEIN_RECEP_F1_2"/>
    <property type="match status" value="1"/>
</dbReference>
<gene>
    <name evidence="10" type="ORF">P5673_025855</name>
</gene>
<sequence length="356" mass="40323">MADVNHNSTNTSQLDRLNLFNSDALTVLTRSSSLKEAPVSFGVVLAMGILLILLGIAVNATICFVMLQRKRYKKNNSNFFILHLSVTELVIRLLIFPLVVYSLTVLSGMNTLQCKLLTSLTTILGSSIFVTLVAIAFDRYQNIADPMMTFKSRRRPVQAVLLVWLYSMVMSIPSTISVRSISVKDLPESNGKDCRNCQEKTCLIPQDTLGQFSSIWYFIFAFFVPLLVIFTLYAKIATLLRQRDIDGAFHKVATRSKSKAIRMLIATVFGYFFSFGPDVVFNVMRSYGFFKNTSFTVTFLSVTIVELSMYTSSLINPLIYAYYNRAFRRELQILLCMKCSYDRNKSAPNIVNIKLD</sequence>
<evidence type="ECO:0000256" key="1">
    <source>
        <dbReference type="ARBA" id="ARBA00004141"/>
    </source>
</evidence>
<keyword evidence="5 8" id="KW-0472">Membrane</keyword>
<dbReference type="PRINTS" id="PR00237">
    <property type="entry name" value="GPCRRHODOPSN"/>
</dbReference>
<evidence type="ECO:0000256" key="8">
    <source>
        <dbReference type="SAM" id="Phobius"/>
    </source>
</evidence>
<dbReference type="GO" id="GO:0004930">
    <property type="term" value="F:G protein-coupled receptor activity"/>
    <property type="evidence" value="ECO:0007669"/>
    <property type="project" value="UniProtKB-KW"/>
</dbReference>
<feature type="transmembrane region" description="Helical" evidence="8">
    <location>
        <begin position="260"/>
        <end position="277"/>
    </location>
</feature>
<reference evidence="10" key="2">
    <citation type="journal article" date="2023" name="Science">
        <title>Genomic signatures of disease resistance in endangered staghorn corals.</title>
        <authorList>
            <person name="Vollmer S.V."/>
            <person name="Selwyn J.D."/>
            <person name="Despard B.A."/>
            <person name="Roesel C.L."/>
        </authorList>
    </citation>
    <scope>NUCLEOTIDE SEQUENCE</scope>
    <source>
        <strain evidence="10">K2</strain>
    </source>
</reference>
<evidence type="ECO:0000256" key="7">
    <source>
        <dbReference type="ARBA" id="ARBA00023224"/>
    </source>
</evidence>
<keyword evidence="3 8" id="KW-1133">Transmembrane helix</keyword>
<dbReference type="SUPFAM" id="SSF81321">
    <property type="entry name" value="Family A G protein-coupled receptor-like"/>
    <property type="match status" value="1"/>
</dbReference>
<proteinExistence type="predicted"/>
<evidence type="ECO:0000313" key="10">
    <source>
        <dbReference type="EMBL" id="KAK2552904.1"/>
    </source>
</evidence>
<evidence type="ECO:0000256" key="3">
    <source>
        <dbReference type="ARBA" id="ARBA00022989"/>
    </source>
</evidence>
<evidence type="ECO:0000256" key="2">
    <source>
        <dbReference type="ARBA" id="ARBA00022692"/>
    </source>
</evidence>
<organism evidence="10 11">
    <name type="scientific">Acropora cervicornis</name>
    <name type="common">Staghorn coral</name>
    <dbReference type="NCBI Taxonomy" id="6130"/>
    <lineage>
        <taxon>Eukaryota</taxon>
        <taxon>Metazoa</taxon>
        <taxon>Cnidaria</taxon>
        <taxon>Anthozoa</taxon>
        <taxon>Hexacorallia</taxon>
        <taxon>Scleractinia</taxon>
        <taxon>Astrocoeniina</taxon>
        <taxon>Acroporidae</taxon>
        <taxon>Acropora</taxon>
    </lineage>
</organism>
<feature type="domain" description="G-protein coupled receptors family 1 profile" evidence="9">
    <location>
        <begin position="58"/>
        <end position="320"/>
    </location>
</feature>
<evidence type="ECO:0000259" key="9">
    <source>
        <dbReference type="PROSITE" id="PS50262"/>
    </source>
</evidence>
<dbReference type="InterPro" id="IPR017452">
    <property type="entry name" value="GPCR_Rhodpsn_7TM"/>
</dbReference>
<evidence type="ECO:0000256" key="4">
    <source>
        <dbReference type="ARBA" id="ARBA00023040"/>
    </source>
</evidence>
<dbReference type="EMBL" id="JARQWQ010000082">
    <property type="protein sequence ID" value="KAK2552904.1"/>
    <property type="molecule type" value="Genomic_DNA"/>
</dbReference>
<comment type="caution">
    <text evidence="10">The sequence shown here is derived from an EMBL/GenBank/DDBJ whole genome shotgun (WGS) entry which is preliminary data.</text>
</comment>
<accession>A0AAD9UWT8</accession>
<dbReference type="Gene3D" id="1.20.1070.10">
    <property type="entry name" value="Rhodopsin 7-helix transmembrane proteins"/>
    <property type="match status" value="1"/>
</dbReference>
<dbReference type="CDD" id="cd00637">
    <property type="entry name" value="7tm_classA_rhodopsin-like"/>
    <property type="match status" value="1"/>
</dbReference>
<keyword evidence="7" id="KW-0807">Transducer</keyword>
<feature type="transmembrane region" description="Helical" evidence="8">
    <location>
        <begin position="157"/>
        <end position="176"/>
    </location>
</feature>
<keyword evidence="2 8" id="KW-0812">Transmembrane</keyword>
<keyword evidence="11" id="KW-1185">Reference proteome</keyword>
<protein>
    <submittedName>
        <fullName evidence="10">Neuropeptide Y receptor type 1</fullName>
    </submittedName>
</protein>